<comment type="caution">
    <text evidence="3">The sequence shown here is derived from an EMBL/GenBank/DDBJ whole genome shotgun (WGS) entry which is preliminary data.</text>
</comment>
<dbReference type="EMBL" id="CAXDID020000105">
    <property type="protein sequence ID" value="CAL6027428.1"/>
    <property type="molecule type" value="Genomic_DNA"/>
</dbReference>
<proteinExistence type="predicted"/>
<name>A0ABP1J010_9EUKA</name>
<dbReference type="Proteomes" id="UP001642409">
    <property type="component" value="Unassembled WGS sequence"/>
</dbReference>
<organism evidence="3 4">
    <name type="scientific">Hexamita inflata</name>
    <dbReference type="NCBI Taxonomy" id="28002"/>
    <lineage>
        <taxon>Eukaryota</taxon>
        <taxon>Metamonada</taxon>
        <taxon>Diplomonadida</taxon>
        <taxon>Hexamitidae</taxon>
        <taxon>Hexamitinae</taxon>
        <taxon>Hexamita</taxon>
    </lineage>
</organism>
<keyword evidence="4" id="KW-1185">Reference proteome</keyword>
<evidence type="ECO:0000313" key="4">
    <source>
        <dbReference type="Proteomes" id="UP001642409"/>
    </source>
</evidence>
<protein>
    <submittedName>
        <fullName evidence="3">Uncharacterized protein</fullName>
    </submittedName>
</protein>
<feature type="compositionally biased region" description="Polar residues" evidence="2">
    <location>
        <begin position="863"/>
        <end position="890"/>
    </location>
</feature>
<evidence type="ECO:0000313" key="3">
    <source>
        <dbReference type="EMBL" id="CAL6027428.1"/>
    </source>
</evidence>
<reference evidence="3 4" key="1">
    <citation type="submission" date="2024-07" db="EMBL/GenBank/DDBJ databases">
        <authorList>
            <person name="Akdeniz Z."/>
        </authorList>
    </citation>
    <scope>NUCLEOTIDE SEQUENCE [LARGE SCALE GENOMIC DNA]</scope>
</reference>
<accession>A0ABP1J010</accession>
<feature type="coiled-coil region" evidence="1">
    <location>
        <begin position="323"/>
        <end position="357"/>
    </location>
</feature>
<evidence type="ECO:0000256" key="2">
    <source>
        <dbReference type="SAM" id="MobiDB-lite"/>
    </source>
</evidence>
<sequence>MNCELNPPPNTPKTNKTSASYIKQQQYMTSDQITMTSLELAQQIQYTIELFSDATHRKIRDLFEAHPLFVLFEPALNCDPATDHINPKNIYPLYKVKLSNIFKEIRTVNEQYLQNLIKQQLAQTIYPEIDKRITIESDFNYLSLKNQRAEKYNQYLQQYIKTKLETFQQVLRDQKREIATLREQLLSKHKISTLFQPDYLDFQNIDNALKKLRETQSELISAQQFNEDLLKINLDNEITIQNQKKIIARIFKYGFDTENVDILEQQLENIFQNADPQIFCDSTQLSSSNLQKIKQDNMVQQNKLVEYGQQLKEDRQNQLDILMLGFNNQLDDKNNEIQALKRQVVILEQQLEYDKKQRISNPIQINLQSNQIKNNSSQSKINNEIDQKVNSSNKMIASHNSETQNIKLSQKSDDQLEIKNQRVQEKQLNNGINDQMIKMKQTNSQNTNDNQNNNIQIESIKQSKDKIFNDDYISLQHQQINQLNSNTNSNTSPGLKNSKTLNDNSQNILFDNKQYIISQFYQFNQQLNLKQKISYQEYKSEACDTKSNNLQTNNKLIQNKINNKTNNQQINADITNNSEIINDKTNISLNQEISKQQLSNIENDKQIEEQFQKQQQQTNINNNMVKILNQMENSHRFNQLDEFNRQIQSGQLYPINQTKNQVDKQSIPNFDIQSIQLITEYLQNDVEEQKSVYARQEVCKIIDKYFDVSTQTDLQQLTISSITSPDSVLNFSKSTSETRPQKMIQMIQNQSNNSVSTLNNTNETFSDQNNDNKQYYQNKHQANKTQAITSPAIQSYLASERTNEIFGRQYVQQYTPVDEILKQLYQTETESINNKRNIKQKLQSKGEDPNLSGYKLFGMTYDQQSKKMTQKPTTKQSKIQTSPSTSQVSFRSLLKKQNKSTNSENKVGDLQTIPKSDPAFSQYIKKEARLRTVGIKDGEFYDAYYDLVQRK</sequence>
<feature type="region of interest" description="Disordered" evidence="2">
    <location>
        <begin position="863"/>
        <end position="912"/>
    </location>
</feature>
<evidence type="ECO:0000256" key="1">
    <source>
        <dbReference type="SAM" id="Coils"/>
    </source>
</evidence>
<keyword evidence="1" id="KW-0175">Coiled coil</keyword>
<gene>
    <name evidence="3" type="ORF">HINF_LOCUS31316</name>
</gene>